<name>A0ABN9LA52_9NEOB</name>
<organism evidence="5 6">
    <name type="scientific">Ranitomeya imitator</name>
    <name type="common">mimic poison frog</name>
    <dbReference type="NCBI Taxonomy" id="111125"/>
    <lineage>
        <taxon>Eukaryota</taxon>
        <taxon>Metazoa</taxon>
        <taxon>Chordata</taxon>
        <taxon>Craniata</taxon>
        <taxon>Vertebrata</taxon>
        <taxon>Euteleostomi</taxon>
        <taxon>Amphibia</taxon>
        <taxon>Batrachia</taxon>
        <taxon>Anura</taxon>
        <taxon>Neobatrachia</taxon>
        <taxon>Hyloidea</taxon>
        <taxon>Dendrobatidae</taxon>
        <taxon>Dendrobatinae</taxon>
        <taxon>Ranitomeya</taxon>
    </lineage>
</organism>
<dbReference type="Proteomes" id="UP001176940">
    <property type="component" value="Unassembled WGS sequence"/>
</dbReference>
<comment type="caution">
    <text evidence="5">The sequence shown here is derived from an EMBL/GenBank/DDBJ whole genome shotgun (WGS) entry which is preliminary data.</text>
</comment>
<sequence length="560" mass="64347">MVLERLRQNHLYIILEKCEFHRTEIQFLGYVMSTQGIGMDGSKTQAIKNWPVPRNVKEVRRFIGFANFYRRFIRNFSEVVKPITQLTRKEVSFTWTPQAQEAFSSLKDKFTTAPILVHPNPELAFIIEVDASDCAIRAILSQRTGEKSVLHPCAFFSQRLSAAGRNYDVGNRELLAIIAAFKEWRHLLQGAAQQIVVLTDHRNLEFIRSAKCLTPRQARWNLFLNQFDFVISYRPGSRNGKADALSRIHSTETRPSTPPKTILPDSRFLGVIHNQDLLKDIKDAYHSDSLLAQPPRDTNGQTERTNQTLEQYLHCFICHLQDDWVDLLPLAEFSYNNSRSASTKQSPFYANLGYHPNILPQFPIDTPLPAVAERITSLQQNIVLLKENLELAQERYKRAADKFRKPAPTFKVGDSVWLSTKNLKLRIPSSKLGHKYIGPYKINKIVSAAACRLQLPRTMRIHPVFHVSLLKAAVPNTFPGRSSPQPDPVLIDGQEEFVVKKILDSRLYRNQLQYLIKWQGYPVEDNSWELVDNINAPRLLRQFHQRYPDKPGLRSSRGCP</sequence>
<dbReference type="InterPro" id="IPR000953">
    <property type="entry name" value="Chromo/chromo_shadow_dom"/>
</dbReference>
<dbReference type="Gene3D" id="3.30.70.270">
    <property type="match status" value="2"/>
</dbReference>
<evidence type="ECO:0000259" key="4">
    <source>
        <dbReference type="PROSITE" id="PS50013"/>
    </source>
</evidence>
<dbReference type="SUPFAM" id="SSF54160">
    <property type="entry name" value="Chromo domain-like"/>
    <property type="match status" value="1"/>
</dbReference>
<comment type="subcellular location">
    <subcellularLocation>
        <location evidence="1">Nucleus</location>
    </subcellularLocation>
</comment>
<evidence type="ECO:0000313" key="6">
    <source>
        <dbReference type="Proteomes" id="UP001176940"/>
    </source>
</evidence>
<accession>A0ABN9LA52</accession>
<dbReference type="InterPro" id="IPR012337">
    <property type="entry name" value="RNaseH-like_sf"/>
</dbReference>
<dbReference type="InterPro" id="IPR036397">
    <property type="entry name" value="RNaseH_sf"/>
</dbReference>
<dbReference type="Pfam" id="PF00385">
    <property type="entry name" value="Chromo"/>
    <property type="match status" value="1"/>
</dbReference>
<reference evidence="5" key="1">
    <citation type="submission" date="2023-07" db="EMBL/GenBank/DDBJ databases">
        <authorList>
            <person name="Stuckert A."/>
        </authorList>
    </citation>
    <scope>NUCLEOTIDE SEQUENCE</scope>
</reference>
<dbReference type="CDD" id="cd18975">
    <property type="entry name" value="CD_MarY1_POL_like"/>
    <property type="match status" value="1"/>
</dbReference>
<dbReference type="Pfam" id="PF24626">
    <property type="entry name" value="SH3_Tf2-1"/>
    <property type="match status" value="1"/>
</dbReference>
<dbReference type="EMBL" id="CAUEEQ010013099">
    <property type="protein sequence ID" value="CAJ0936995.1"/>
    <property type="molecule type" value="Genomic_DNA"/>
</dbReference>
<dbReference type="InterPro" id="IPR043128">
    <property type="entry name" value="Rev_trsase/Diguanyl_cyclase"/>
</dbReference>
<dbReference type="PROSITE" id="PS50013">
    <property type="entry name" value="CHROMO_2"/>
    <property type="match status" value="1"/>
</dbReference>
<dbReference type="InterPro" id="IPR043502">
    <property type="entry name" value="DNA/RNA_pol_sf"/>
</dbReference>
<keyword evidence="2" id="KW-0511">Multifunctional enzyme</keyword>
<dbReference type="SUPFAM" id="SSF53098">
    <property type="entry name" value="Ribonuclease H-like"/>
    <property type="match status" value="1"/>
</dbReference>
<keyword evidence="6" id="KW-1185">Reference proteome</keyword>
<evidence type="ECO:0000313" key="5">
    <source>
        <dbReference type="EMBL" id="CAJ0936995.1"/>
    </source>
</evidence>
<dbReference type="Pfam" id="PF17919">
    <property type="entry name" value="RT_RNaseH_2"/>
    <property type="match status" value="1"/>
</dbReference>
<gene>
    <name evidence="5" type="ORF">RIMI_LOCUS7042062</name>
</gene>
<dbReference type="InterPro" id="IPR056924">
    <property type="entry name" value="SH3_Tf2-1"/>
</dbReference>
<feature type="domain" description="Chromo" evidence="4">
    <location>
        <begin position="497"/>
        <end position="555"/>
    </location>
</feature>
<dbReference type="PANTHER" id="PTHR37984:SF5">
    <property type="entry name" value="PROTEIN NYNRIN-LIKE"/>
    <property type="match status" value="1"/>
</dbReference>
<dbReference type="CDD" id="cd09274">
    <property type="entry name" value="RNase_HI_RT_Ty3"/>
    <property type="match status" value="1"/>
</dbReference>
<keyword evidence="3" id="KW-0175">Coiled coil</keyword>
<protein>
    <recommendedName>
        <fullName evidence="4">Chromo domain-containing protein</fullName>
    </recommendedName>
</protein>
<dbReference type="Gene3D" id="3.30.420.10">
    <property type="entry name" value="Ribonuclease H-like superfamily/Ribonuclease H"/>
    <property type="match status" value="1"/>
</dbReference>
<dbReference type="SUPFAM" id="SSF56672">
    <property type="entry name" value="DNA/RNA polymerases"/>
    <property type="match status" value="1"/>
</dbReference>
<evidence type="ECO:0000256" key="3">
    <source>
        <dbReference type="SAM" id="Coils"/>
    </source>
</evidence>
<dbReference type="InterPro" id="IPR023780">
    <property type="entry name" value="Chromo_domain"/>
</dbReference>
<dbReference type="Gene3D" id="3.10.20.370">
    <property type="match status" value="1"/>
</dbReference>
<dbReference type="InterPro" id="IPR016197">
    <property type="entry name" value="Chromo-like_dom_sf"/>
</dbReference>
<dbReference type="PANTHER" id="PTHR37984">
    <property type="entry name" value="PROTEIN CBG26694"/>
    <property type="match status" value="1"/>
</dbReference>
<proteinExistence type="predicted"/>
<evidence type="ECO:0000256" key="1">
    <source>
        <dbReference type="ARBA" id="ARBA00004123"/>
    </source>
</evidence>
<feature type="coiled-coil region" evidence="3">
    <location>
        <begin position="375"/>
        <end position="402"/>
    </location>
</feature>
<dbReference type="InterPro" id="IPR050951">
    <property type="entry name" value="Retrovirus_Pol_polyprotein"/>
</dbReference>
<dbReference type="SMART" id="SM00298">
    <property type="entry name" value="CHROMO"/>
    <property type="match status" value="1"/>
</dbReference>
<dbReference type="Gene3D" id="2.40.50.40">
    <property type="match status" value="1"/>
</dbReference>
<dbReference type="InterPro" id="IPR041577">
    <property type="entry name" value="RT_RNaseH_2"/>
</dbReference>
<evidence type="ECO:0000256" key="2">
    <source>
        <dbReference type="ARBA" id="ARBA00023268"/>
    </source>
</evidence>